<dbReference type="SUPFAM" id="SSF53067">
    <property type="entry name" value="Actin-like ATPase domain"/>
    <property type="match status" value="2"/>
</dbReference>
<dbReference type="Gene3D" id="3.30.420.40">
    <property type="match status" value="2"/>
</dbReference>
<evidence type="ECO:0008006" key="5">
    <source>
        <dbReference type="Google" id="ProtNLM"/>
    </source>
</evidence>
<accession>A0ABQ0I1W9</accession>
<dbReference type="InterPro" id="IPR043129">
    <property type="entry name" value="ATPase_NBD"/>
</dbReference>
<dbReference type="CDD" id="cd24022">
    <property type="entry name" value="ASKHA_NBD_ParM_R1-like"/>
    <property type="match status" value="1"/>
</dbReference>
<proteinExistence type="predicted"/>
<evidence type="ECO:0000313" key="3">
    <source>
        <dbReference type="EMBL" id="GAC03311.1"/>
    </source>
</evidence>
<gene>
    <name evidence="3" type="ORF">GAGA_0446</name>
</gene>
<evidence type="ECO:0000313" key="4">
    <source>
        <dbReference type="Proteomes" id="UP000008372"/>
    </source>
</evidence>
<dbReference type="InterPro" id="IPR049067">
    <property type="entry name" value="MreB-like_C"/>
</dbReference>
<keyword evidence="4" id="KW-1185">Reference proteome</keyword>
<dbReference type="Proteomes" id="UP000008372">
    <property type="component" value="Unassembled WGS sequence"/>
</dbReference>
<protein>
    <recommendedName>
        <fullName evidence="5">Plasmid segregation protein ParM/StbA domain-containing protein</fullName>
    </recommendedName>
</protein>
<organism evidence="3 4">
    <name type="scientific">Paraglaciecola agarilytica NO2</name>
    <dbReference type="NCBI Taxonomy" id="1125747"/>
    <lineage>
        <taxon>Bacteria</taxon>
        <taxon>Pseudomonadati</taxon>
        <taxon>Pseudomonadota</taxon>
        <taxon>Gammaproteobacteria</taxon>
        <taxon>Alteromonadales</taxon>
        <taxon>Alteromonadaceae</taxon>
        <taxon>Paraglaciecola</taxon>
    </lineage>
</organism>
<dbReference type="RefSeq" id="WP_008302140.1">
    <property type="nucleotide sequence ID" value="NZ_BAEK01000007.1"/>
</dbReference>
<dbReference type="Pfam" id="PF06406">
    <property type="entry name" value="StbA_N"/>
    <property type="match status" value="1"/>
</dbReference>
<sequence>MQIVNDLKKLPPIWDQDQEVHDVFMDDGYDQNKVGYWGNVDGQKTLIGFKYATSAQMGRVFSSMNSSGSGIYDVDGMSYTVSEYVENEVSRNKGFAYSEFKGALIHHGLKLAGFSGKKVALSTTLPIGYYYKNGVADIEYISKVRDALQKPFTSADGSDLASIVPNMHTIQPESVCAFLAYVLRDDDAEEFEDINGSFCVCDIGGNTTDISVLVPGDEITINHNLSGSRHIGVLNIKDTLKGFLQQKFQVTNIPPAEVNRALTTGVFHFMNKANDVSDLVQSSLIMTAKRLMNYIDELVGDYSLNYIMFSGGGAQLLKTALRDVYKGAITTDTPEFDNLAGLALAKSL</sequence>
<evidence type="ECO:0000259" key="2">
    <source>
        <dbReference type="Pfam" id="PF21522"/>
    </source>
</evidence>
<feature type="domain" description="Actin homologue MreB-like C-terminal" evidence="2">
    <location>
        <begin position="200"/>
        <end position="322"/>
    </location>
</feature>
<dbReference type="EMBL" id="BAEK01000007">
    <property type="protein sequence ID" value="GAC03311.1"/>
    <property type="molecule type" value="Genomic_DNA"/>
</dbReference>
<dbReference type="Pfam" id="PF21522">
    <property type="entry name" value="MreB-like_C"/>
    <property type="match status" value="1"/>
</dbReference>
<evidence type="ECO:0000259" key="1">
    <source>
        <dbReference type="Pfam" id="PF06406"/>
    </source>
</evidence>
<dbReference type="InterPro" id="IPR009440">
    <property type="entry name" value="ParM/StbA_N"/>
</dbReference>
<comment type="caution">
    <text evidence="3">The sequence shown here is derived from an EMBL/GenBank/DDBJ whole genome shotgun (WGS) entry which is preliminary data.</text>
</comment>
<name>A0ABQ0I1W9_9ALTE</name>
<reference evidence="3 4" key="1">
    <citation type="journal article" date="2014" name="Environ. Microbiol.">
        <title>Comparative genomics of the marine bacterial genus Glaciecola reveals the high degree of genomic diversity and genomic characteristic for cold adaptation.</title>
        <authorList>
            <person name="Qin Q.L."/>
            <person name="Xie B.B."/>
            <person name="Yu Y."/>
            <person name="Shu Y.L."/>
            <person name="Rong J.C."/>
            <person name="Zhang Y.J."/>
            <person name="Zhao D.L."/>
            <person name="Chen X.L."/>
            <person name="Zhang X.Y."/>
            <person name="Chen B."/>
            <person name="Zhou B.C."/>
            <person name="Zhang Y.Z."/>
        </authorList>
    </citation>
    <scope>NUCLEOTIDE SEQUENCE [LARGE SCALE GENOMIC DNA]</scope>
    <source>
        <strain evidence="3 4">NO2</strain>
    </source>
</reference>
<feature type="domain" description="Plasmid segregation protein ParM/StbA N-terminal" evidence="1">
    <location>
        <begin position="23"/>
        <end position="177"/>
    </location>
</feature>
<dbReference type="InterPro" id="IPR056367">
    <property type="entry name" value="ASKHA_NBD_ParM_R1-like"/>
</dbReference>